<accession>V9ESM4</accession>
<proteinExistence type="predicted"/>
<keyword evidence="2" id="KW-1185">Reference proteome</keyword>
<dbReference type="AlphaFoldDB" id="V9ESM4"/>
<dbReference type="Proteomes" id="UP000018721">
    <property type="component" value="Unassembled WGS sequence"/>
</dbReference>
<gene>
    <name evidence="1" type="ORF">F443_12942</name>
</gene>
<sequence>MPYARCPWLGKRLHCGRHNVVDVFQTGTHEMADQGLKPARICRGLLRNFELCTSSLPSLKVVQRFVNNYKFAQLSGNDYRDDLRNMVRESTFTGHEQEFDAFTFTWRTDTEDRPYL</sequence>
<comment type="caution">
    <text evidence="1">The sequence shown here is derived from an EMBL/GenBank/DDBJ whole genome shotgun (WGS) entry which is preliminary data.</text>
</comment>
<evidence type="ECO:0000313" key="1">
    <source>
        <dbReference type="EMBL" id="ETI41851.1"/>
    </source>
</evidence>
<organism evidence="1 2">
    <name type="scientific">Phytophthora nicotianae P1569</name>
    <dbReference type="NCBI Taxonomy" id="1317065"/>
    <lineage>
        <taxon>Eukaryota</taxon>
        <taxon>Sar</taxon>
        <taxon>Stramenopiles</taxon>
        <taxon>Oomycota</taxon>
        <taxon>Peronosporomycetes</taxon>
        <taxon>Peronosporales</taxon>
        <taxon>Peronosporaceae</taxon>
        <taxon>Phytophthora</taxon>
    </lineage>
</organism>
<protein>
    <submittedName>
        <fullName evidence="1">Uncharacterized protein</fullName>
    </submittedName>
</protein>
<dbReference type="HOGENOM" id="CLU_2101748_0_0_1"/>
<evidence type="ECO:0000313" key="2">
    <source>
        <dbReference type="Proteomes" id="UP000018721"/>
    </source>
</evidence>
<dbReference type="EMBL" id="ANIZ01002199">
    <property type="protein sequence ID" value="ETI41851.1"/>
    <property type="molecule type" value="Genomic_DNA"/>
</dbReference>
<dbReference type="OrthoDB" id="10492475at2759"/>
<name>V9ESM4_PHYNI</name>
<reference evidence="1 2" key="1">
    <citation type="submission" date="2013-11" db="EMBL/GenBank/DDBJ databases">
        <title>The Genome Sequence of Phytophthora parasitica P1569.</title>
        <authorList>
            <consortium name="The Broad Institute Genomics Platform"/>
            <person name="Russ C."/>
            <person name="Tyler B."/>
            <person name="Panabieres F."/>
            <person name="Shan W."/>
            <person name="Tripathy S."/>
            <person name="Grunwald N."/>
            <person name="Machado M."/>
            <person name="Johnson C.S."/>
            <person name="Arredondo F."/>
            <person name="Hong C."/>
            <person name="Coffey M."/>
            <person name="Young S.K."/>
            <person name="Zeng Q."/>
            <person name="Gargeya S."/>
            <person name="Fitzgerald M."/>
            <person name="Abouelleil A."/>
            <person name="Alvarado L."/>
            <person name="Chapman S.B."/>
            <person name="Gainer-Dewar J."/>
            <person name="Goldberg J."/>
            <person name="Griggs A."/>
            <person name="Gujja S."/>
            <person name="Hansen M."/>
            <person name="Howarth C."/>
            <person name="Imamovic A."/>
            <person name="Ireland A."/>
            <person name="Larimer J."/>
            <person name="McCowan C."/>
            <person name="Murphy C."/>
            <person name="Pearson M."/>
            <person name="Poon T.W."/>
            <person name="Priest M."/>
            <person name="Roberts A."/>
            <person name="Saif S."/>
            <person name="Shea T."/>
            <person name="Sykes S."/>
            <person name="Wortman J."/>
            <person name="Nusbaum C."/>
            <person name="Birren B."/>
        </authorList>
    </citation>
    <scope>NUCLEOTIDE SEQUENCE [LARGE SCALE GENOMIC DNA]</scope>
    <source>
        <strain evidence="1 2">P1569</strain>
    </source>
</reference>